<accession>A0A089N623</accession>
<dbReference type="SUPFAM" id="SSF56548">
    <property type="entry name" value="Conserved core of transcriptional regulatory protein vp16"/>
    <property type="match status" value="1"/>
</dbReference>
<evidence type="ECO:0000256" key="2">
    <source>
        <dbReference type="ARBA" id="ARBA00004147"/>
    </source>
</evidence>
<evidence type="ECO:0000256" key="16">
    <source>
        <dbReference type="SAM" id="MobiDB-lite"/>
    </source>
</evidence>
<proteinExistence type="inferred from homology"/>
<evidence type="ECO:0000256" key="12">
    <source>
        <dbReference type="ARBA" id="ARBA00023125"/>
    </source>
</evidence>
<keyword evidence="9" id="KW-0920">Virion tegument</keyword>
<evidence type="ECO:0000256" key="10">
    <source>
        <dbReference type="ARBA" id="ARBA00022844"/>
    </source>
</evidence>
<keyword evidence="10" id="KW-0946">Virion</keyword>
<evidence type="ECO:0000256" key="4">
    <source>
        <dbReference type="ARBA" id="ARBA00010001"/>
    </source>
</evidence>
<dbReference type="InterPro" id="IPR003174">
    <property type="entry name" value="Alpha_TIF"/>
</dbReference>
<name>A0A089N623_BHV1K</name>
<organismHost>
    <name type="scientific">Bos taurus</name>
    <name type="common">Bovine</name>
    <dbReference type="NCBI Taxonomy" id="9913"/>
</organismHost>
<dbReference type="GO" id="GO:0003677">
    <property type="term" value="F:DNA binding"/>
    <property type="evidence" value="ECO:0007669"/>
    <property type="project" value="UniProtKB-KW"/>
</dbReference>
<comment type="function">
    <text evidence="1">May play a role in the aggregation of tegument proteins around nucleocapsids during virus morphogenesis.</text>
</comment>
<sequence>MSGRIKTAGRALASQCGGAAAATMDPYDAIEAFDDSLLGSPLAAGPLYDGPSPARFALPPPRPAPLAALLERMQAELGFPDGPALLRAMERWNEDLFSCLPTNADLYADAALLSADADAVVGAMYLAVPGDAERLDLNAHANQPLPAPPASEEGLPEYVAGVQAHFLAELRAREERYAGLFLGYCRALLQHLRATAARGRGAAGAGAQADRLRQLVAARYYREASALARLAFAHMYVATAREVSWRLHSQQSQAQGVFVSLYYAWPQRRQFTCLFHPVLFNHGVVALEDGFLDAAELRRLNYRRRELGLPLVRAGLVEVEVGPLVEEPPFSGSLPRALGFLNYQVRAKMGAPAEAGGRLAPEREHSYARPRGAINYGTTPEAMLRPPSPSEVLPCDPAPAATVRVASPATHLAQAPSAKGAAPAEFAALAGLAKPGPAPLAAAPAQAPFAAALALAEPAAALALAPAPLAAAPAEPAAAVAGPSPADPVGVTYDALLGDRLNQLLDF</sequence>
<comment type="subcellular location">
    <subcellularLocation>
        <location evidence="2">Host nucleus</location>
    </subcellularLocation>
    <subcellularLocation>
        <location evidence="3">Virion tegument</location>
    </subcellularLocation>
</comment>
<keyword evidence="7" id="KW-0597">Phosphoprotein</keyword>
<gene>
    <name evidence="17" type="primary">UL48</name>
</gene>
<protein>
    <recommendedName>
        <fullName evidence="6">Tegument protein VP16 homolog</fullName>
    </recommendedName>
    <alternativeName>
        <fullName evidence="14">Alpha trans-inducing protein</fullName>
    </alternativeName>
    <alternativeName>
        <fullName evidence="15">Alpha-TIF</fullName>
    </alternativeName>
</protein>
<dbReference type="Gene3D" id="1.10.1290.10">
    <property type="entry name" value="Alpha trans-inducing (Alpha-TIF)"/>
    <property type="match status" value="1"/>
</dbReference>
<dbReference type="GO" id="GO:0006355">
    <property type="term" value="P:regulation of DNA-templated transcription"/>
    <property type="evidence" value="ECO:0007669"/>
    <property type="project" value="InterPro"/>
</dbReference>
<evidence type="ECO:0000256" key="11">
    <source>
        <dbReference type="ARBA" id="ARBA00023015"/>
    </source>
</evidence>
<evidence type="ECO:0000313" key="18">
    <source>
        <dbReference type="Proteomes" id="UP000170085"/>
    </source>
</evidence>
<evidence type="ECO:0000256" key="6">
    <source>
        <dbReference type="ARBA" id="ARBA00015301"/>
    </source>
</evidence>
<dbReference type="EMBL" id="KM258880">
    <property type="protein sequence ID" value="AIQ80593.1"/>
    <property type="molecule type" value="Genomic_DNA"/>
</dbReference>
<dbReference type="Proteomes" id="UP000170085">
    <property type="component" value="Segment"/>
</dbReference>
<keyword evidence="11" id="KW-0805">Transcription regulation</keyword>
<evidence type="ECO:0000256" key="3">
    <source>
        <dbReference type="ARBA" id="ARBA00004535"/>
    </source>
</evidence>
<evidence type="ECO:0000256" key="8">
    <source>
        <dbReference type="ARBA" id="ARBA00022562"/>
    </source>
</evidence>
<evidence type="ECO:0000256" key="5">
    <source>
        <dbReference type="ARBA" id="ARBA00011507"/>
    </source>
</evidence>
<evidence type="ECO:0000313" key="17">
    <source>
        <dbReference type="EMBL" id="AIQ80593.1"/>
    </source>
</evidence>
<organism evidence="17 18">
    <name type="scientific">Bovine herpesvirus 1.2 (strain K22)</name>
    <name type="common">BoHV-1</name>
    <name type="synonym">Infectious bovine rhinotracheitis virus</name>
    <dbReference type="NCBI Taxonomy" id="31519"/>
    <lineage>
        <taxon>Viruses</taxon>
        <taxon>Duplodnaviria</taxon>
        <taxon>Heunggongvirae</taxon>
        <taxon>Peploviricota</taxon>
        <taxon>Herviviricetes</taxon>
        <taxon>Herpesvirales</taxon>
        <taxon>Orthoherpesviridae</taxon>
        <taxon>Alphaherpesvirinae</taxon>
        <taxon>Varicellovirus</taxon>
        <taxon>Varicellovirus bovinealpha1</taxon>
    </lineage>
</organism>
<evidence type="ECO:0000256" key="13">
    <source>
        <dbReference type="ARBA" id="ARBA00023163"/>
    </source>
</evidence>
<comment type="similarity">
    <text evidence="4">Belongs to the herpesviridae tegument protein VP16 protein family.</text>
</comment>
<keyword evidence="13" id="KW-0804">Transcription</keyword>
<keyword evidence="8" id="KW-1048">Host nucleus</keyword>
<reference evidence="17 18" key="1">
    <citation type="submission" date="2014-07" db="EMBL/GenBank/DDBJ databases">
        <title>Bovine herpesvirus type 1.2b (BoHV-1.2b): Four Complete Genome Sequences of BoHV-1.2b Genital and Respiratory Isolates and Comparative Analysis with BoHV-1.1.</title>
        <authorList>
            <person name="d'Offay J.M."/>
            <person name="Fulton R.W."/>
            <person name="Eberle R."/>
            <person name="Kirkland P.D."/>
        </authorList>
    </citation>
    <scope>NUCLEOTIDE SEQUENCE [LARGE SCALE GENOMIC DNA]</scope>
    <source>
        <strain evidence="17">K22</strain>
    </source>
</reference>
<evidence type="ECO:0000256" key="15">
    <source>
        <dbReference type="ARBA" id="ARBA00033186"/>
    </source>
</evidence>
<dbReference type="SMART" id="SM00814">
    <property type="entry name" value="Alpha_TIF"/>
    <property type="match status" value="1"/>
</dbReference>
<feature type="region of interest" description="Disordered" evidence="16">
    <location>
        <begin position="377"/>
        <end position="396"/>
    </location>
</feature>
<keyword evidence="12" id="KW-0238">DNA-binding</keyword>
<dbReference type="FunFam" id="1.10.1290.10:FF:000001">
    <property type="entry name" value="Tegument protein VP16"/>
    <property type="match status" value="1"/>
</dbReference>
<evidence type="ECO:0000256" key="1">
    <source>
        <dbReference type="ARBA" id="ARBA00002794"/>
    </source>
</evidence>
<evidence type="ECO:0000256" key="14">
    <source>
        <dbReference type="ARBA" id="ARBA00030037"/>
    </source>
</evidence>
<evidence type="ECO:0000256" key="7">
    <source>
        <dbReference type="ARBA" id="ARBA00022553"/>
    </source>
</evidence>
<evidence type="ECO:0000256" key="9">
    <source>
        <dbReference type="ARBA" id="ARBA00022580"/>
    </source>
</evidence>
<comment type="subunit">
    <text evidence="5">Associates with the VP16-induced complex; binding to host HCFC1 activates VP16 for association with the octamer motif-binding host protein POU2F1, to form a multiprotein-DNA complex responsible for activating transcription of the viral immediate early genes.</text>
</comment>
<dbReference type="GO" id="GO:0019033">
    <property type="term" value="C:viral tegument"/>
    <property type="evidence" value="ECO:0007669"/>
    <property type="project" value="UniProtKB-SubCell"/>
</dbReference>
<dbReference type="InterPro" id="IPR036538">
    <property type="entry name" value="Alpha_TIF_sf"/>
</dbReference>
<dbReference type="Pfam" id="PF02232">
    <property type="entry name" value="Alpha_TIF"/>
    <property type="match status" value="1"/>
</dbReference>
<dbReference type="GO" id="GO:0042025">
    <property type="term" value="C:host cell nucleus"/>
    <property type="evidence" value="ECO:0007669"/>
    <property type="project" value="UniProtKB-SubCell"/>
</dbReference>